<gene>
    <name evidence="7" type="ORF">RSPPHO_01906</name>
</gene>
<keyword evidence="8" id="KW-1185">Reference proteome</keyword>
<dbReference type="PANTHER" id="PTHR33529">
    <property type="entry name" value="SLR0882 PROTEIN-RELATED"/>
    <property type="match status" value="1"/>
</dbReference>
<feature type="transmembrane region" description="Helical" evidence="6">
    <location>
        <begin position="50"/>
        <end position="78"/>
    </location>
</feature>
<dbReference type="EMBL" id="HE663493">
    <property type="protein sequence ID" value="CCG08532.1"/>
    <property type="molecule type" value="Genomic_DNA"/>
</dbReference>
<evidence type="ECO:0000256" key="6">
    <source>
        <dbReference type="SAM" id="Phobius"/>
    </source>
</evidence>
<evidence type="ECO:0000313" key="8">
    <source>
        <dbReference type="Proteomes" id="UP000033220"/>
    </source>
</evidence>
<keyword evidence="2" id="KW-1003">Cell membrane</keyword>
<accession>H6SKL7</accession>
<evidence type="ECO:0000313" key="7">
    <source>
        <dbReference type="EMBL" id="CCG08532.1"/>
    </source>
</evidence>
<dbReference type="HOGENOM" id="CLU_028799_7_1_5"/>
<dbReference type="eggNOG" id="COG0795">
    <property type="taxonomic scope" value="Bacteria"/>
</dbReference>
<feature type="transmembrane region" description="Helical" evidence="6">
    <location>
        <begin position="345"/>
        <end position="371"/>
    </location>
</feature>
<proteinExistence type="predicted"/>
<evidence type="ECO:0000256" key="2">
    <source>
        <dbReference type="ARBA" id="ARBA00022475"/>
    </source>
</evidence>
<sequence>MSTLDRYILRSLVSGLAVGSVGLVALIWLINSLKFLDWFVNKGLSLGTFLQVTLLLMPGFLTVFLPLGLFGIALFVYSKLSDDRELIVMRAAGMSPWRLARPALLLCAVMTVFGYVLTFAVVPELERRFDDIKVQVRDDISGLVLREGQFNQIDKTLVVYVGRRSPDGTLHDIMIHDAGSRDRESTVIAETGALVRTGGDAKLVMVNGNRQEREAGDFRVTFLYFDSYVLNLSDERVAEKFRYRDERQRTTVDLMSLQVGDRMDPDFPYVYENRHIMRLRMELHLRVLRPLAHVGFLLLGLGAVLSGEFNRRGNSTPAVLAVTLVVLFQAGSLAAASMAKKSYEALYALDALAVAPIVLGLFWLAGGFGWLKDRWRGRAGA</sequence>
<dbReference type="Proteomes" id="UP000033220">
    <property type="component" value="Chromosome DSM 122"/>
</dbReference>
<keyword evidence="3 6" id="KW-0812">Transmembrane</keyword>
<keyword evidence="5 6" id="KW-0472">Membrane</keyword>
<feature type="transmembrane region" description="Helical" evidence="6">
    <location>
        <begin position="99"/>
        <end position="122"/>
    </location>
</feature>
<feature type="transmembrane region" description="Helical" evidence="6">
    <location>
        <begin position="7"/>
        <end position="30"/>
    </location>
</feature>
<dbReference type="Pfam" id="PF03739">
    <property type="entry name" value="LptF_LptG"/>
    <property type="match status" value="1"/>
</dbReference>
<evidence type="ECO:0000256" key="4">
    <source>
        <dbReference type="ARBA" id="ARBA00022989"/>
    </source>
</evidence>
<protein>
    <submittedName>
        <fullName evidence="7">Permease YjgP/YjgQ</fullName>
    </submittedName>
</protein>
<name>H6SKL7_PARPM</name>
<dbReference type="GO" id="GO:0015920">
    <property type="term" value="P:lipopolysaccharide transport"/>
    <property type="evidence" value="ECO:0007669"/>
    <property type="project" value="TreeGrafter"/>
</dbReference>
<dbReference type="PATRIC" id="fig|1150469.3.peg.2142"/>
<dbReference type="STRING" id="1150469.RSPPHO_01906"/>
<feature type="transmembrane region" description="Helical" evidence="6">
    <location>
        <begin position="287"/>
        <end position="306"/>
    </location>
</feature>
<dbReference type="KEGG" id="rpm:RSPPHO_01906"/>
<evidence type="ECO:0000256" key="3">
    <source>
        <dbReference type="ARBA" id="ARBA00022692"/>
    </source>
</evidence>
<keyword evidence="4 6" id="KW-1133">Transmembrane helix</keyword>
<organism evidence="7 8">
    <name type="scientific">Pararhodospirillum photometricum DSM 122</name>
    <dbReference type="NCBI Taxonomy" id="1150469"/>
    <lineage>
        <taxon>Bacteria</taxon>
        <taxon>Pseudomonadati</taxon>
        <taxon>Pseudomonadota</taxon>
        <taxon>Alphaproteobacteria</taxon>
        <taxon>Rhodospirillales</taxon>
        <taxon>Rhodospirillaceae</taxon>
        <taxon>Pararhodospirillum</taxon>
    </lineage>
</organism>
<dbReference type="AlphaFoldDB" id="H6SKL7"/>
<dbReference type="PANTHER" id="PTHR33529:SF6">
    <property type="entry name" value="YJGP_YJGQ FAMILY PERMEASE"/>
    <property type="match status" value="1"/>
</dbReference>
<dbReference type="RefSeq" id="WP_014415167.1">
    <property type="nucleotide sequence ID" value="NC_017059.1"/>
</dbReference>
<dbReference type="GO" id="GO:0043190">
    <property type="term" value="C:ATP-binding cassette (ABC) transporter complex"/>
    <property type="evidence" value="ECO:0007669"/>
    <property type="project" value="TreeGrafter"/>
</dbReference>
<dbReference type="InterPro" id="IPR005495">
    <property type="entry name" value="LptG/LptF_permease"/>
</dbReference>
<evidence type="ECO:0000256" key="5">
    <source>
        <dbReference type="ARBA" id="ARBA00023136"/>
    </source>
</evidence>
<evidence type="ECO:0000256" key="1">
    <source>
        <dbReference type="ARBA" id="ARBA00004651"/>
    </source>
</evidence>
<comment type="subcellular location">
    <subcellularLocation>
        <location evidence="1">Cell membrane</location>
        <topology evidence="1">Multi-pass membrane protein</topology>
    </subcellularLocation>
</comment>
<feature type="transmembrane region" description="Helical" evidence="6">
    <location>
        <begin position="318"/>
        <end position="339"/>
    </location>
</feature>
<reference evidence="7 8" key="1">
    <citation type="submission" date="2012-02" db="EMBL/GenBank/DDBJ databases">
        <title>Shotgun genome sequence of Phaeospirillum photometricum DSM 122.</title>
        <authorList>
            <person name="Duquesne K."/>
            <person name="Sturgis J."/>
        </authorList>
    </citation>
    <scope>NUCLEOTIDE SEQUENCE [LARGE SCALE GENOMIC DNA]</scope>
    <source>
        <strain evidence="8">DSM122</strain>
    </source>
</reference>